<dbReference type="Proteomes" id="UP000229362">
    <property type="component" value="Unassembled WGS sequence"/>
</dbReference>
<name>A0A2M6W0B5_9BACT</name>
<gene>
    <name evidence="1" type="ORF">COU33_04215</name>
</gene>
<proteinExistence type="predicted"/>
<accession>A0A2M6W0B5</accession>
<dbReference type="EMBL" id="PFBZ01000183">
    <property type="protein sequence ID" value="PIT86244.1"/>
    <property type="molecule type" value="Genomic_DNA"/>
</dbReference>
<dbReference type="AlphaFoldDB" id="A0A2M6W0B5"/>
<reference evidence="2" key="1">
    <citation type="submission" date="2017-09" db="EMBL/GenBank/DDBJ databases">
        <title>Depth-based differentiation of microbial function through sediment-hosted aquifers and enrichment of novel symbionts in the deep terrestrial subsurface.</title>
        <authorList>
            <person name="Probst A.J."/>
            <person name="Ladd B."/>
            <person name="Jarett J.K."/>
            <person name="Geller-Mcgrath D.E."/>
            <person name="Sieber C.M.K."/>
            <person name="Emerson J.B."/>
            <person name="Anantharaman K."/>
            <person name="Thomas B.C."/>
            <person name="Malmstrom R."/>
            <person name="Stieglmeier M."/>
            <person name="Klingl A."/>
            <person name="Woyke T."/>
            <person name="Ryan C.M."/>
            <person name="Banfield J.F."/>
        </authorList>
    </citation>
    <scope>NUCLEOTIDE SEQUENCE [LARGE SCALE GENOMIC DNA]</scope>
</reference>
<protein>
    <submittedName>
        <fullName evidence="1">Uncharacterized protein</fullName>
    </submittedName>
</protein>
<evidence type="ECO:0000313" key="1">
    <source>
        <dbReference type="EMBL" id="PIT86244.1"/>
    </source>
</evidence>
<organism evidence="1 2">
    <name type="scientific">Candidatus Magasanikbacteria bacterium CG10_big_fil_rev_8_21_14_0_10_43_6</name>
    <dbReference type="NCBI Taxonomy" id="1974650"/>
    <lineage>
        <taxon>Bacteria</taxon>
        <taxon>Candidatus Magasanikiibacteriota</taxon>
    </lineage>
</organism>
<comment type="caution">
    <text evidence="1">The sequence shown here is derived from an EMBL/GenBank/DDBJ whole genome shotgun (WGS) entry which is preliminary data.</text>
</comment>
<sequence length="69" mass="8089">MQRYTRGYTRGDVKMIWECLGCKKREERAPLSNTAITHGYCEPCADEARQQLARDLEALKEEREGRKNK</sequence>
<evidence type="ECO:0000313" key="2">
    <source>
        <dbReference type="Proteomes" id="UP000229362"/>
    </source>
</evidence>